<dbReference type="InterPro" id="IPR050318">
    <property type="entry name" value="DENR/SUI1_TIF"/>
</dbReference>
<dbReference type="GO" id="GO:0002188">
    <property type="term" value="P:translation reinitiation"/>
    <property type="evidence" value="ECO:0007669"/>
    <property type="project" value="TreeGrafter"/>
</dbReference>
<dbReference type="CDD" id="cd11567">
    <property type="entry name" value="YciH_like"/>
    <property type="match status" value="1"/>
</dbReference>
<dbReference type="GO" id="GO:0006417">
    <property type="term" value="P:regulation of translation"/>
    <property type="evidence" value="ECO:0007669"/>
    <property type="project" value="UniProtKB-KW"/>
</dbReference>
<protein>
    <submittedName>
        <fullName evidence="5">Translation initiation factor</fullName>
    </submittedName>
</protein>
<dbReference type="GO" id="GO:0003743">
    <property type="term" value="F:translation initiation factor activity"/>
    <property type="evidence" value="ECO:0007669"/>
    <property type="project" value="UniProtKB-KW"/>
</dbReference>
<organism evidence="5 6">
    <name type="scientific">Roseofilum reptotaenium AO1-A</name>
    <dbReference type="NCBI Taxonomy" id="1925591"/>
    <lineage>
        <taxon>Bacteria</taxon>
        <taxon>Bacillati</taxon>
        <taxon>Cyanobacteriota</taxon>
        <taxon>Cyanophyceae</taxon>
        <taxon>Desertifilales</taxon>
        <taxon>Desertifilaceae</taxon>
        <taxon>Roseofilum</taxon>
    </lineage>
</organism>
<dbReference type="Gene3D" id="3.30.780.10">
    <property type="entry name" value="SUI1-like domain"/>
    <property type="match status" value="1"/>
</dbReference>
<dbReference type="GO" id="GO:0001731">
    <property type="term" value="P:formation of translation preinitiation complex"/>
    <property type="evidence" value="ECO:0007669"/>
    <property type="project" value="TreeGrafter"/>
</dbReference>
<dbReference type="EMBL" id="MLAW01000020">
    <property type="protein sequence ID" value="OJJ25186.1"/>
    <property type="molecule type" value="Genomic_DNA"/>
</dbReference>
<keyword evidence="3" id="KW-0648">Protein biosynthesis</keyword>
<dbReference type="PIRSF" id="PIRSF037511">
    <property type="entry name" value="Transl_init_SUI1_pro"/>
    <property type="match status" value="1"/>
</dbReference>
<keyword evidence="2" id="KW-0810">Translation regulation</keyword>
<gene>
    <name evidence="5" type="ORF">BI308_12615</name>
</gene>
<dbReference type="AlphaFoldDB" id="A0A1L9QRC9"/>
<proteinExistence type="inferred from homology"/>
<dbReference type="SUPFAM" id="SSF55159">
    <property type="entry name" value="eIF1-like"/>
    <property type="match status" value="1"/>
</dbReference>
<dbReference type="NCBIfam" id="NF005669">
    <property type="entry name" value="PRK07451.1"/>
    <property type="match status" value="1"/>
</dbReference>
<evidence type="ECO:0000259" key="4">
    <source>
        <dbReference type="PROSITE" id="PS50296"/>
    </source>
</evidence>
<accession>A0A1L9QRC9</accession>
<dbReference type="InterPro" id="IPR036877">
    <property type="entry name" value="SUI1_dom_sf"/>
</dbReference>
<dbReference type="Pfam" id="PF01253">
    <property type="entry name" value="SUI1"/>
    <property type="match status" value="1"/>
</dbReference>
<dbReference type="Proteomes" id="UP000183940">
    <property type="component" value="Unassembled WGS sequence"/>
</dbReference>
<reference evidence="5" key="1">
    <citation type="submission" date="2016-10" db="EMBL/GenBank/DDBJ databases">
        <title>CRISPR-Cas defence system in Roseofilum reptotaenium: evidence of a bacteriophage-cyanobacterium arms race in the coral black band disease.</title>
        <authorList>
            <person name="Buerger P."/>
            <person name="Wood-Charlson E.M."/>
            <person name="Weynberg K.D."/>
            <person name="Willis B."/>
            <person name="Van Oppen M.J."/>
        </authorList>
    </citation>
    <scope>NUCLEOTIDE SEQUENCE [LARGE SCALE GENOMIC DNA]</scope>
    <source>
        <strain evidence="5">AO1-A</strain>
    </source>
</reference>
<feature type="domain" description="SUI1" evidence="4">
    <location>
        <begin position="48"/>
        <end position="108"/>
    </location>
</feature>
<comment type="caution">
    <text evidence="5">The sequence shown here is derived from an EMBL/GenBank/DDBJ whole genome shotgun (WGS) entry which is preliminary data.</text>
</comment>
<evidence type="ECO:0000313" key="5">
    <source>
        <dbReference type="EMBL" id="OJJ25186.1"/>
    </source>
</evidence>
<sequence>MASKSKSKSGDRFVYQEFGYDGDTEDRDSVELDVAPNQQNLKVEVSRKGRKGKTVTVVQGFQHSQETLSALLKQLKTHCGAGGTLKEATVEIQGDHGQKVMTFLSQKGYKVKRSGG</sequence>
<dbReference type="PANTHER" id="PTHR12789:SF0">
    <property type="entry name" value="DENSITY-REGULATED PROTEIN"/>
    <property type="match status" value="1"/>
</dbReference>
<evidence type="ECO:0000256" key="2">
    <source>
        <dbReference type="ARBA" id="ARBA00022845"/>
    </source>
</evidence>
<dbReference type="GO" id="GO:0003729">
    <property type="term" value="F:mRNA binding"/>
    <property type="evidence" value="ECO:0007669"/>
    <property type="project" value="TreeGrafter"/>
</dbReference>
<dbReference type="InterPro" id="IPR005872">
    <property type="entry name" value="SUI1_arc_bac"/>
</dbReference>
<name>A0A1L9QRC9_9CYAN</name>
<evidence type="ECO:0000256" key="3">
    <source>
        <dbReference type="ARBA" id="ARBA00022917"/>
    </source>
</evidence>
<dbReference type="STRING" id="1925591.BI308_12615"/>
<evidence type="ECO:0000256" key="1">
    <source>
        <dbReference type="ARBA" id="ARBA00005422"/>
    </source>
</evidence>
<dbReference type="InterPro" id="IPR001950">
    <property type="entry name" value="SUI1"/>
</dbReference>
<evidence type="ECO:0000313" key="6">
    <source>
        <dbReference type="Proteomes" id="UP000183940"/>
    </source>
</evidence>
<dbReference type="PANTHER" id="PTHR12789">
    <property type="entry name" value="DENSITY-REGULATED PROTEIN HOMOLOG"/>
    <property type="match status" value="1"/>
</dbReference>
<dbReference type="PROSITE" id="PS50296">
    <property type="entry name" value="SUI1"/>
    <property type="match status" value="1"/>
</dbReference>
<comment type="similarity">
    <text evidence="1">Belongs to the SUI1 family.</text>
</comment>
<keyword evidence="5" id="KW-0396">Initiation factor</keyword>
<keyword evidence="6" id="KW-1185">Reference proteome</keyword>